<evidence type="ECO:0000256" key="3">
    <source>
        <dbReference type="ARBA" id="ARBA00022989"/>
    </source>
</evidence>
<evidence type="ECO:0000313" key="7">
    <source>
        <dbReference type="Proteomes" id="UP000824998"/>
    </source>
</evidence>
<dbReference type="InterPro" id="IPR007568">
    <property type="entry name" value="RTA1"/>
</dbReference>
<dbReference type="PANTHER" id="PTHR31465:SF9">
    <property type="entry name" value="SPHINGOID LONG-CHAIN BASE TRANSPORTER RSB1"/>
    <property type="match status" value="1"/>
</dbReference>
<feature type="transmembrane region" description="Helical" evidence="5">
    <location>
        <begin position="71"/>
        <end position="92"/>
    </location>
</feature>
<comment type="subcellular location">
    <subcellularLocation>
        <location evidence="1">Membrane</location>
        <topology evidence="1">Multi-pass membrane protein</topology>
    </subcellularLocation>
</comment>
<feature type="transmembrane region" description="Helical" evidence="5">
    <location>
        <begin position="104"/>
        <end position="126"/>
    </location>
</feature>
<name>A0A9P8C3R1_9HELO</name>
<evidence type="ECO:0000256" key="5">
    <source>
        <dbReference type="SAM" id="Phobius"/>
    </source>
</evidence>
<feature type="transmembrane region" description="Helical" evidence="5">
    <location>
        <begin position="269"/>
        <end position="288"/>
    </location>
</feature>
<feature type="transmembrane region" description="Helical" evidence="5">
    <location>
        <begin position="182"/>
        <end position="207"/>
    </location>
</feature>
<evidence type="ECO:0000313" key="6">
    <source>
        <dbReference type="EMBL" id="KAG9232377.1"/>
    </source>
</evidence>
<dbReference type="OrthoDB" id="4521223at2759"/>
<dbReference type="PANTHER" id="PTHR31465">
    <property type="entry name" value="PROTEIN RTA1-RELATED"/>
    <property type="match status" value="1"/>
</dbReference>
<feature type="transmembrane region" description="Helical" evidence="5">
    <location>
        <begin position="228"/>
        <end position="249"/>
    </location>
</feature>
<protein>
    <submittedName>
        <fullName evidence="6">RTA1 like protein-domain-containing protein</fullName>
    </submittedName>
</protein>
<reference evidence="6" key="1">
    <citation type="journal article" date="2021" name="IMA Fungus">
        <title>Genomic characterization of three marine fungi, including Emericellopsis atlantica sp. nov. with signatures of a generalist lifestyle and marine biomass degradation.</title>
        <authorList>
            <person name="Hagestad O.C."/>
            <person name="Hou L."/>
            <person name="Andersen J.H."/>
            <person name="Hansen E.H."/>
            <person name="Altermark B."/>
            <person name="Li C."/>
            <person name="Kuhnert E."/>
            <person name="Cox R.J."/>
            <person name="Crous P.W."/>
            <person name="Spatafora J.W."/>
            <person name="Lail K."/>
            <person name="Amirebrahimi M."/>
            <person name="Lipzen A."/>
            <person name="Pangilinan J."/>
            <person name="Andreopoulos W."/>
            <person name="Hayes R.D."/>
            <person name="Ng V."/>
            <person name="Grigoriev I.V."/>
            <person name="Jackson S.A."/>
            <person name="Sutton T.D.S."/>
            <person name="Dobson A.D.W."/>
            <person name="Rama T."/>
        </authorList>
    </citation>
    <scope>NUCLEOTIDE SEQUENCE</scope>
    <source>
        <strain evidence="6">TRa018bII</strain>
    </source>
</reference>
<evidence type="ECO:0000256" key="4">
    <source>
        <dbReference type="ARBA" id="ARBA00023136"/>
    </source>
</evidence>
<keyword evidence="3 5" id="KW-1133">Transmembrane helix</keyword>
<dbReference type="Proteomes" id="UP000824998">
    <property type="component" value="Unassembled WGS sequence"/>
</dbReference>
<proteinExistence type="predicted"/>
<accession>A0A9P8C3R1</accession>
<evidence type="ECO:0000256" key="2">
    <source>
        <dbReference type="ARBA" id="ARBA00022692"/>
    </source>
</evidence>
<gene>
    <name evidence="6" type="ORF">BJ875DRAFT_380829</name>
</gene>
<sequence>MSNLTHETHTGQSFGNATLLADPSLCTLSTCDLSLASFSYIPNLAGNTIFTVIFALLFVSQAYLGITRKSWGFMICLLFGLLLEVIGYIGRILLHNSPFIEDNFLIYLICLTIAPAFMSAAIYLCLGRIVVLYGESLSRFRPQTYTYIFCGCDIISLILQATGGGIAASADTGSGGVDTGKSIMLAGLGFQVFSLALFAGFSGEFALRVWNGRGLWNSRYTRVVDSKLFKCSLAGLATATLTIFIRSLYRCIELSGGFDSNLFRDDEVSFMILEGVMIIIACVSLTALHPAVCFQGCWHETAFPLFGGRRSASQSKFIVSDEEGLQEEVEMGNRGK</sequence>
<dbReference type="AlphaFoldDB" id="A0A9P8C3R1"/>
<organism evidence="6 7">
    <name type="scientific">Amylocarpus encephaloides</name>
    <dbReference type="NCBI Taxonomy" id="45428"/>
    <lineage>
        <taxon>Eukaryota</taxon>
        <taxon>Fungi</taxon>
        <taxon>Dikarya</taxon>
        <taxon>Ascomycota</taxon>
        <taxon>Pezizomycotina</taxon>
        <taxon>Leotiomycetes</taxon>
        <taxon>Helotiales</taxon>
        <taxon>Helotiales incertae sedis</taxon>
        <taxon>Amylocarpus</taxon>
    </lineage>
</organism>
<comment type="caution">
    <text evidence="6">The sequence shown here is derived from an EMBL/GenBank/DDBJ whole genome shotgun (WGS) entry which is preliminary data.</text>
</comment>
<feature type="transmembrane region" description="Helical" evidence="5">
    <location>
        <begin position="44"/>
        <end position="64"/>
    </location>
</feature>
<dbReference type="Pfam" id="PF04479">
    <property type="entry name" value="RTA1"/>
    <property type="match status" value="1"/>
</dbReference>
<keyword evidence="7" id="KW-1185">Reference proteome</keyword>
<dbReference type="EMBL" id="MU251552">
    <property type="protein sequence ID" value="KAG9232377.1"/>
    <property type="molecule type" value="Genomic_DNA"/>
</dbReference>
<evidence type="ECO:0000256" key="1">
    <source>
        <dbReference type="ARBA" id="ARBA00004141"/>
    </source>
</evidence>
<feature type="transmembrane region" description="Helical" evidence="5">
    <location>
        <begin position="147"/>
        <end position="170"/>
    </location>
</feature>
<keyword evidence="4 5" id="KW-0472">Membrane</keyword>
<dbReference type="GO" id="GO:0000324">
    <property type="term" value="C:fungal-type vacuole"/>
    <property type="evidence" value="ECO:0007669"/>
    <property type="project" value="TreeGrafter"/>
</dbReference>
<keyword evidence="2 5" id="KW-0812">Transmembrane</keyword>
<dbReference type="GO" id="GO:0005886">
    <property type="term" value="C:plasma membrane"/>
    <property type="evidence" value="ECO:0007669"/>
    <property type="project" value="TreeGrafter"/>
</dbReference>